<dbReference type="EMBL" id="ML014127">
    <property type="protein sequence ID" value="RKP03168.1"/>
    <property type="molecule type" value="Genomic_DNA"/>
</dbReference>
<dbReference type="Proteomes" id="UP000274922">
    <property type="component" value="Unassembled WGS sequence"/>
</dbReference>
<organism evidence="2 3">
    <name type="scientific">Caulochytrium protostelioides</name>
    <dbReference type="NCBI Taxonomy" id="1555241"/>
    <lineage>
        <taxon>Eukaryota</taxon>
        <taxon>Fungi</taxon>
        <taxon>Fungi incertae sedis</taxon>
        <taxon>Chytridiomycota</taxon>
        <taxon>Chytridiomycota incertae sedis</taxon>
        <taxon>Chytridiomycetes</taxon>
        <taxon>Caulochytriales</taxon>
        <taxon>Caulochytriaceae</taxon>
        <taxon>Caulochytrium</taxon>
    </lineage>
</organism>
<reference evidence="3" key="1">
    <citation type="journal article" date="2018" name="Nat. Microbiol.">
        <title>Leveraging single-cell genomics to expand the fungal tree of life.</title>
        <authorList>
            <person name="Ahrendt S.R."/>
            <person name="Quandt C.A."/>
            <person name="Ciobanu D."/>
            <person name="Clum A."/>
            <person name="Salamov A."/>
            <person name="Andreopoulos B."/>
            <person name="Cheng J.F."/>
            <person name="Woyke T."/>
            <person name="Pelin A."/>
            <person name="Henrissat B."/>
            <person name="Reynolds N.K."/>
            <person name="Benny G.L."/>
            <person name="Smith M.E."/>
            <person name="James T.Y."/>
            <person name="Grigoriev I.V."/>
        </authorList>
    </citation>
    <scope>NUCLEOTIDE SEQUENCE [LARGE SCALE GENOMIC DNA]</scope>
    <source>
        <strain evidence="3">ATCC 52028</strain>
    </source>
</reference>
<keyword evidence="3" id="KW-1185">Reference proteome</keyword>
<evidence type="ECO:0000313" key="3">
    <source>
        <dbReference type="Proteomes" id="UP000274922"/>
    </source>
</evidence>
<evidence type="ECO:0000256" key="1">
    <source>
        <dbReference type="SAM" id="MobiDB-lite"/>
    </source>
</evidence>
<name>A0A4P9XCK0_9FUNG</name>
<proteinExistence type="predicted"/>
<dbReference type="AlphaFoldDB" id="A0A4P9XCK0"/>
<sequence length="562" mass="62621">MIPAFVQEALDHQDAIKQCFDFCMNTPHLAGTTNGFDVPDGILPRELFAAVRLWDVHIQPYHFNLPSGKRAATIDQVYDHHAPTRLRIARGMTFMTFRYLPTGEDLTAMPLWALKKFPDAAPASSAANVLPDWAAYFTVPPDTTHTVMLSRKANGSAGHFRALRVRDTGDMRQDYVFLGGSKNYHCLVRDAHDFDTYAHLRQYNYAVAVLHACLETWHALPDPAALFRFLDDRRLTLCLEYESPNDRHIETVTTHAATIVVYAATCISACLDAEWKYWCEPPRAILRELADLGVHVIPYETRRLAAPPAFTRVLPAILWDVKREYGTEGYVLYCLDTDGRVVGLLKAKTLWYSFLRMIRERARNKLPMQKHVPALSNVVDLSASAKTAQALARATATEPATAQADTTIATVTVQTEADRTTPSAAVKKSAQRSKADEATIRQLAAGIDGVQLKHEKPSKASKRLDETYVSRLRGAMAKDGLSFPPKSAPAQAWFELAHAFGTFLNNTATEADRALLHTDFPALWARFLDETKLSDRIDTTASPEPKAIVQLRSGFAPSDEMP</sequence>
<dbReference type="OrthoDB" id="430647at2759"/>
<evidence type="ECO:0000313" key="2">
    <source>
        <dbReference type="EMBL" id="RKP03168.1"/>
    </source>
</evidence>
<accession>A0A4P9XCK0</accession>
<feature type="compositionally biased region" description="Polar residues" evidence="1">
    <location>
        <begin position="413"/>
        <end position="423"/>
    </location>
</feature>
<feature type="region of interest" description="Disordered" evidence="1">
    <location>
        <begin position="413"/>
        <end position="433"/>
    </location>
</feature>
<dbReference type="PANTHER" id="PTHR38566:SF1">
    <property type="entry name" value="CHROMOSOME UNDETERMINED SCAFFOLD_18, WHOLE GENOME SHOTGUN SEQUENCE"/>
    <property type="match status" value="1"/>
</dbReference>
<dbReference type="PANTHER" id="PTHR38566">
    <property type="entry name" value="RNA_LIG_T4_1 DOMAIN-CONTAINING PROTEIN"/>
    <property type="match status" value="1"/>
</dbReference>
<protein>
    <submittedName>
        <fullName evidence="2">Uncharacterized protein</fullName>
    </submittedName>
</protein>
<gene>
    <name evidence="2" type="ORF">CXG81DRAFT_17233</name>
</gene>